<name>A0A829QLF5_9MYCO</name>
<dbReference type="AlphaFoldDB" id="A0A829QLF5"/>
<evidence type="ECO:0000313" key="2">
    <source>
        <dbReference type="Proteomes" id="UP000021210"/>
    </source>
</evidence>
<accession>A0A829QLF5</accession>
<gene>
    <name evidence="1" type="ORF">I542_3748</name>
</gene>
<dbReference type="Proteomes" id="UP000021210">
    <property type="component" value="Unassembled WGS sequence"/>
</dbReference>
<evidence type="ECO:0000313" key="1">
    <source>
        <dbReference type="EMBL" id="EUA63591.1"/>
    </source>
</evidence>
<organism evidence="1 2">
    <name type="scientific">Mycobacteroides abscessus 1948</name>
    <dbReference type="NCBI Taxonomy" id="1299323"/>
    <lineage>
        <taxon>Bacteria</taxon>
        <taxon>Bacillati</taxon>
        <taxon>Actinomycetota</taxon>
        <taxon>Actinomycetes</taxon>
        <taxon>Mycobacteriales</taxon>
        <taxon>Mycobacteriaceae</taxon>
        <taxon>Mycobacteroides</taxon>
        <taxon>Mycobacteroides abscessus</taxon>
    </lineage>
</organism>
<comment type="caution">
    <text evidence="1">The sequence shown here is derived from an EMBL/GenBank/DDBJ whole genome shotgun (WGS) entry which is preliminary data.</text>
</comment>
<dbReference type="EMBL" id="JAOH01000002">
    <property type="protein sequence ID" value="EUA63591.1"/>
    <property type="molecule type" value="Genomic_DNA"/>
</dbReference>
<evidence type="ECO:0008006" key="3">
    <source>
        <dbReference type="Google" id="ProtNLM"/>
    </source>
</evidence>
<reference evidence="1 2" key="1">
    <citation type="submission" date="2013-12" db="EMBL/GenBank/DDBJ databases">
        <authorList>
            <person name="Zelazny A."/>
            <person name="Olivier K."/>
            <person name="Holland S."/>
            <person name="Lenaerts A."/>
            <person name="Ordway D."/>
            <person name="DeGroote M.A."/>
            <person name="Parker T."/>
            <person name="Sizemore C."/>
            <person name="Tallon L.J."/>
            <person name="Sadzewicz L.K."/>
            <person name="Sengamalay N."/>
            <person name="Fraser C.M."/>
            <person name="Hine E."/>
            <person name="Shefchek K.A."/>
            <person name="Das S.P."/>
            <person name="Tettelin H."/>
        </authorList>
    </citation>
    <scope>NUCLEOTIDE SEQUENCE [LARGE SCALE GENOMIC DNA]</scope>
    <source>
        <strain evidence="1 2">1948</strain>
    </source>
</reference>
<proteinExistence type="predicted"/>
<protein>
    <recommendedName>
        <fullName evidence="3">DUF4333 domain-containing protein</fullName>
    </recommendedName>
</protein>
<sequence>MGATQRCVLTDGGQKAGVTLTVTKIEGDKVDFRFKIDDHLLPE</sequence>